<dbReference type="RefSeq" id="WP_142539956.1">
    <property type="nucleotide sequence ID" value="NZ_BMIE01000008.1"/>
</dbReference>
<name>A0A544SZL5_9BACI</name>
<sequence>MSEHRFQQNIKELDEMKLVGLRVQCLGDQYMSEIPKASMELQQRIDEIKQVINLSFQIGAFVVDNTTDEEDGYWVCVEVKEYENIPEGMVVLTVPSQKYAALRHIGANNMIRNSYENLHKWIEEKRLKRLKDKWHLEIYSSWQDPKNVDVLLLDTII</sequence>
<gene>
    <name evidence="2" type="ORF">FG382_16295</name>
</gene>
<dbReference type="OrthoDB" id="2593454at2"/>
<accession>A0A544SZL5</accession>
<dbReference type="SUPFAM" id="SSF55136">
    <property type="entry name" value="Probable bacterial effector-binding domain"/>
    <property type="match status" value="1"/>
</dbReference>
<dbReference type="Gene3D" id="3.20.80.10">
    <property type="entry name" value="Regulatory factor, effector binding domain"/>
    <property type="match status" value="1"/>
</dbReference>
<dbReference type="SMART" id="SM00871">
    <property type="entry name" value="AraC_E_bind"/>
    <property type="match status" value="1"/>
</dbReference>
<evidence type="ECO:0000313" key="3">
    <source>
        <dbReference type="Proteomes" id="UP000317316"/>
    </source>
</evidence>
<dbReference type="Proteomes" id="UP000317316">
    <property type="component" value="Unassembled WGS sequence"/>
</dbReference>
<evidence type="ECO:0000313" key="2">
    <source>
        <dbReference type="EMBL" id="TQR10636.1"/>
    </source>
</evidence>
<dbReference type="Pfam" id="PF06445">
    <property type="entry name" value="GyrI-like"/>
    <property type="match status" value="1"/>
</dbReference>
<protein>
    <submittedName>
        <fullName evidence="2">GyrI-like domain-containing protein</fullName>
    </submittedName>
</protein>
<proteinExistence type="predicted"/>
<dbReference type="InterPro" id="IPR029442">
    <property type="entry name" value="GyrI-like"/>
</dbReference>
<dbReference type="InterPro" id="IPR010499">
    <property type="entry name" value="AraC_E-bd"/>
</dbReference>
<dbReference type="EMBL" id="VDGH01000010">
    <property type="protein sequence ID" value="TQR10636.1"/>
    <property type="molecule type" value="Genomic_DNA"/>
</dbReference>
<keyword evidence="3" id="KW-1185">Reference proteome</keyword>
<organism evidence="2 3">
    <name type="scientific">Psychrobacillus lasiicapitis</name>
    <dbReference type="NCBI Taxonomy" id="1636719"/>
    <lineage>
        <taxon>Bacteria</taxon>
        <taxon>Bacillati</taxon>
        <taxon>Bacillota</taxon>
        <taxon>Bacilli</taxon>
        <taxon>Bacillales</taxon>
        <taxon>Bacillaceae</taxon>
        <taxon>Psychrobacillus</taxon>
    </lineage>
</organism>
<reference evidence="2 3" key="1">
    <citation type="submission" date="2019-05" db="EMBL/GenBank/DDBJ databases">
        <title>Psychrobacillus vulpis sp. nov., a new species isolated from feces of a red fox that inhabits in The Tablas de Daimiel Natural Park, Albacete, Spain.</title>
        <authorList>
            <person name="Rodriguez M."/>
            <person name="Reina J.C."/>
            <person name="Bejar V."/>
            <person name="Llamas I."/>
        </authorList>
    </citation>
    <scope>NUCLEOTIDE SEQUENCE [LARGE SCALE GENOMIC DNA]</scope>
    <source>
        <strain evidence="2 3">NEAU-3TGS17</strain>
    </source>
</reference>
<comment type="caution">
    <text evidence="2">The sequence shown here is derived from an EMBL/GenBank/DDBJ whole genome shotgun (WGS) entry which is preliminary data.</text>
</comment>
<dbReference type="InterPro" id="IPR011256">
    <property type="entry name" value="Reg_factor_effector_dom_sf"/>
</dbReference>
<dbReference type="AlphaFoldDB" id="A0A544SZL5"/>
<feature type="domain" description="AraC effector-binding" evidence="1">
    <location>
        <begin position="6"/>
        <end position="157"/>
    </location>
</feature>
<evidence type="ECO:0000259" key="1">
    <source>
        <dbReference type="SMART" id="SM00871"/>
    </source>
</evidence>